<evidence type="ECO:0000256" key="2">
    <source>
        <dbReference type="SAM" id="MobiDB-lite"/>
    </source>
</evidence>
<feature type="region of interest" description="Disordered" evidence="2">
    <location>
        <begin position="53"/>
        <end position="492"/>
    </location>
</feature>
<feature type="compositionally biased region" description="Acidic residues" evidence="2">
    <location>
        <begin position="408"/>
        <end position="424"/>
    </location>
</feature>
<name>A0ABR3R1N9_9PLEO</name>
<proteinExistence type="predicted"/>
<feature type="region of interest" description="Disordered" evidence="2">
    <location>
        <begin position="1"/>
        <end position="32"/>
    </location>
</feature>
<feature type="compositionally biased region" description="Basic and acidic residues" evidence="2">
    <location>
        <begin position="429"/>
        <end position="438"/>
    </location>
</feature>
<organism evidence="3 4">
    <name type="scientific">Nothophoma quercina</name>
    <dbReference type="NCBI Taxonomy" id="749835"/>
    <lineage>
        <taxon>Eukaryota</taxon>
        <taxon>Fungi</taxon>
        <taxon>Dikarya</taxon>
        <taxon>Ascomycota</taxon>
        <taxon>Pezizomycotina</taxon>
        <taxon>Dothideomycetes</taxon>
        <taxon>Pleosporomycetidae</taxon>
        <taxon>Pleosporales</taxon>
        <taxon>Pleosporineae</taxon>
        <taxon>Didymellaceae</taxon>
        <taxon>Nothophoma</taxon>
    </lineage>
</organism>
<feature type="compositionally biased region" description="Polar residues" evidence="2">
    <location>
        <begin position="1"/>
        <end position="16"/>
    </location>
</feature>
<feature type="compositionally biased region" description="Polar residues" evidence="2">
    <location>
        <begin position="370"/>
        <end position="381"/>
    </location>
</feature>
<gene>
    <name evidence="3" type="ORF">SLS59_007198</name>
</gene>
<comment type="caution">
    <text evidence="3">The sequence shown here is derived from an EMBL/GenBank/DDBJ whole genome shotgun (WGS) entry which is preliminary data.</text>
</comment>
<feature type="compositionally biased region" description="Polar residues" evidence="2">
    <location>
        <begin position="314"/>
        <end position="326"/>
    </location>
</feature>
<reference evidence="3 4" key="1">
    <citation type="submission" date="2024-02" db="EMBL/GenBank/DDBJ databases">
        <title>De novo assembly and annotation of 12 fungi associated with fruit tree decline syndrome in Ontario, Canada.</title>
        <authorList>
            <person name="Sulman M."/>
            <person name="Ellouze W."/>
            <person name="Ilyukhin E."/>
        </authorList>
    </citation>
    <scope>NUCLEOTIDE SEQUENCE [LARGE SCALE GENOMIC DNA]</scope>
    <source>
        <strain evidence="3 4">M97-236</strain>
    </source>
</reference>
<keyword evidence="4" id="KW-1185">Reference proteome</keyword>
<feature type="compositionally biased region" description="Low complexity" evidence="2">
    <location>
        <begin position="19"/>
        <end position="32"/>
    </location>
</feature>
<feature type="compositionally biased region" description="Acidic residues" evidence="2">
    <location>
        <begin position="442"/>
        <end position="453"/>
    </location>
</feature>
<keyword evidence="1" id="KW-0175">Coiled coil</keyword>
<protein>
    <submittedName>
        <fullName evidence="3">Uncharacterized protein</fullName>
    </submittedName>
</protein>
<accession>A0ABR3R1N9</accession>
<feature type="compositionally biased region" description="Polar residues" evidence="2">
    <location>
        <begin position="123"/>
        <end position="132"/>
    </location>
</feature>
<feature type="coiled-coil region" evidence="1">
    <location>
        <begin position="671"/>
        <end position="698"/>
    </location>
</feature>
<evidence type="ECO:0000313" key="3">
    <source>
        <dbReference type="EMBL" id="KAL1598188.1"/>
    </source>
</evidence>
<dbReference type="Proteomes" id="UP001521222">
    <property type="component" value="Unassembled WGS sequence"/>
</dbReference>
<feature type="compositionally biased region" description="Basic and acidic residues" evidence="2">
    <location>
        <begin position="340"/>
        <end position="353"/>
    </location>
</feature>
<evidence type="ECO:0000313" key="4">
    <source>
        <dbReference type="Proteomes" id="UP001521222"/>
    </source>
</evidence>
<evidence type="ECO:0000256" key="1">
    <source>
        <dbReference type="SAM" id="Coils"/>
    </source>
</evidence>
<sequence length="845" mass="92136">MAPATRTTLVSSSPSVDNEAASQQLLAEASSPVRRNAATIAGAAALNAALNIGRPPAFAPPARPGGSGKLSKPGQLKRVSLPSSAAGLSGQPERAGKLKRTSLVSPPDHQKKARGAKLYDIQPSPQKRSSLPAQVAAFEDDELQGTPATGDVEDMVPETSQVQPEEDVAAEIPESAPQSDVVVAPDDNTAAAVPDIAPASPKQPRRSDASSTTGKSRGRPPKRKSDESVESSLPFDVATIPPQVEDEPPVVNMQPKQKTRRKDEQTAAAAANAESSGKMPAAKKRRKLNGPRTVDPETVEVGEALPTPHVNPSLPLQQDARPSSRGQPEGRVPIRSTRLRAAEAEAAEAKDKSATAIVAAASEQQDEPAASSSRVTQSTKAASKPNKRKITQQSVPEDSQLVAKSAEDDPQPEDDSQPTDEQPQEVESATDHTVDLRMSDNGAEELPGDEEIDVQQPEQQAEQPDEEVNETQGAQVDAERTTSAVPQADPNVPRASSILDVVFQFVDSDERSGECSTNLGRSIRRACTSARVTLSQSGEASSLEDIARCRDDIFHLLKSAGAKVREARRVVFKRDAFTYLFYSLTLVLEAMHDKLRESVGDITASLVAMQIICPFIRGMLVFKGMMDAWKVSVPQHTQGDRLIKSVESGLIVPLRTVDKRLQTRFGQLKKVEQAHQAFLHLQRKREEEERELIRKEEALRPVKNRRERWQNLHIVRMQCESDPVRRRRLRFIELPSVTETDANGQPFERVPFFGQRSGPPPQLAAVSSGREWTKEQETVLLDALQSATSLESIFRQHCVPGGPLRDFSVSDFAAKMAWVQSGWAQLSHRHGWEVPEWVKKIPVLP</sequence>
<dbReference type="EMBL" id="JAKIXB020000024">
    <property type="protein sequence ID" value="KAL1598188.1"/>
    <property type="molecule type" value="Genomic_DNA"/>
</dbReference>